<evidence type="ECO:0000313" key="1">
    <source>
        <dbReference type="EMBL" id="KAK4103872.1"/>
    </source>
</evidence>
<comment type="caution">
    <text evidence="1">The sequence shown here is derived from an EMBL/GenBank/DDBJ whole genome shotgun (WGS) entry which is preliminary data.</text>
</comment>
<protein>
    <submittedName>
        <fullName evidence="1">Uncharacterized protein</fullName>
    </submittedName>
</protein>
<proteinExistence type="predicted"/>
<dbReference type="EMBL" id="MU863627">
    <property type="protein sequence ID" value="KAK4103872.1"/>
    <property type="molecule type" value="Genomic_DNA"/>
</dbReference>
<reference evidence="1" key="1">
    <citation type="journal article" date="2023" name="Mol. Phylogenet. Evol.">
        <title>Genome-scale phylogeny and comparative genomics of the fungal order Sordariales.</title>
        <authorList>
            <person name="Hensen N."/>
            <person name="Bonometti L."/>
            <person name="Westerberg I."/>
            <person name="Brannstrom I.O."/>
            <person name="Guillou S."/>
            <person name="Cros-Aarteil S."/>
            <person name="Calhoun S."/>
            <person name="Haridas S."/>
            <person name="Kuo A."/>
            <person name="Mondo S."/>
            <person name="Pangilinan J."/>
            <person name="Riley R."/>
            <person name="LaButti K."/>
            <person name="Andreopoulos B."/>
            <person name="Lipzen A."/>
            <person name="Chen C."/>
            <person name="Yan M."/>
            <person name="Daum C."/>
            <person name="Ng V."/>
            <person name="Clum A."/>
            <person name="Steindorff A."/>
            <person name="Ohm R.A."/>
            <person name="Martin F."/>
            <person name="Silar P."/>
            <person name="Natvig D.O."/>
            <person name="Lalanne C."/>
            <person name="Gautier V."/>
            <person name="Ament-Velasquez S.L."/>
            <person name="Kruys A."/>
            <person name="Hutchinson M.I."/>
            <person name="Powell A.J."/>
            <person name="Barry K."/>
            <person name="Miller A.N."/>
            <person name="Grigoriev I.V."/>
            <person name="Debuchy R."/>
            <person name="Gladieux P."/>
            <person name="Hiltunen Thoren M."/>
            <person name="Johannesson H."/>
        </authorList>
    </citation>
    <scope>NUCLEOTIDE SEQUENCE</scope>
    <source>
        <strain evidence="1">CBS 757.83</strain>
    </source>
</reference>
<name>A0AAN6T4M4_9PEZI</name>
<organism evidence="1 2">
    <name type="scientific">Parathielavia hyrcaniae</name>
    <dbReference type="NCBI Taxonomy" id="113614"/>
    <lineage>
        <taxon>Eukaryota</taxon>
        <taxon>Fungi</taxon>
        <taxon>Dikarya</taxon>
        <taxon>Ascomycota</taxon>
        <taxon>Pezizomycotina</taxon>
        <taxon>Sordariomycetes</taxon>
        <taxon>Sordariomycetidae</taxon>
        <taxon>Sordariales</taxon>
        <taxon>Chaetomiaceae</taxon>
        <taxon>Parathielavia</taxon>
    </lineage>
</organism>
<dbReference type="Proteomes" id="UP001305647">
    <property type="component" value="Unassembled WGS sequence"/>
</dbReference>
<accession>A0AAN6T4M4</accession>
<keyword evidence="2" id="KW-1185">Reference proteome</keyword>
<evidence type="ECO:0000313" key="2">
    <source>
        <dbReference type="Proteomes" id="UP001305647"/>
    </source>
</evidence>
<sequence>MCIIPYRQSTHAQTVADTARAENDWSETGAGRNAEVVLALSWQEANCLVGIRIVRGKKAEVGRCFRQMIGEWKKLGREALGCCVDHTFQVCTQCWTLVQERRKARRAPTRKTDCQRGNLHNLLPAITATFVPYQKIAPPGIRFSKTKAATSWPARHSVSNKVRIPRLPANESSR</sequence>
<reference evidence="1" key="2">
    <citation type="submission" date="2023-05" db="EMBL/GenBank/DDBJ databases">
        <authorList>
            <consortium name="Lawrence Berkeley National Laboratory"/>
            <person name="Steindorff A."/>
            <person name="Hensen N."/>
            <person name="Bonometti L."/>
            <person name="Westerberg I."/>
            <person name="Brannstrom I.O."/>
            <person name="Guillou S."/>
            <person name="Cros-Aarteil S."/>
            <person name="Calhoun S."/>
            <person name="Haridas S."/>
            <person name="Kuo A."/>
            <person name="Mondo S."/>
            <person name="Pangilinan J."/>
            <person name="Riley R."/>
            <person name="Labutti K."/>
            <person name="Andreopoulos B."/>
            <person name="Lipzen A."/>
            <person name="Chen C."/>
            <person name="Yanf M."/>
            <person name="Daum C."/>
            <person name="Ng V."/>
            <person name="Clum A."/>
            <person name="Ohm R."/>
            <person name="Martin F."/>
            <person name="Silar P."/>
            <person name="Natvig D."/>
            <person name="Lalanne C."/>
            <person name="Gautier V."/>
            <person name="Ament-Velasquez S.L."/>
            <person name="Kruys A."/>
            <person name="Hutchinson M.I."/>
            <person name="Powell A.J."/>
            <person name="Barry K."/>
            <person name="Miller A.N."/>
            <person name="Grigoriev I.V."/>
            <person name="Debuchy R."/>
            <person name="Gladieux P."/>
            <person name="Thoren M.H."/>
            <person name="Johannesson H."/>
        </authorList>
    </citation>
    <scope>NUCLEOTIDE SEQUENCE</scope>
    <source>
        <strain evidence="1">CBS 757.83</strain>
    </source>
</reference>
<gene>
    <name evidence="1" type="ORF">N658DRAFT_233879</name>
</gene>
<dbReference type="AlphaFoldDB" id="A0AAN6T4M4"/>